<name>A0A0L0V623_9BASI</name>
<proteinExistence type="predicted"/>
<protein>
    <submittedName>
        <fullName evidence="2">Uncharacterized protein</fullName>
    </submittedName>
</protein>
<evidence type="ECO:0000313" key="3">
    <source>
        <dbReference type="Proteomes" id="UP000054564"/>
    </source>
</evidence>
<dbReference type="PANTHER" id="PTHR33069">
    <property type="entry name" value="CHROMOSOME 7, WHOLE GENOME SHOTGUN SEQUENCE-RELATED"/>
    <property type="match status" value="1"/>
</dbReference>
<keyword evidence="3" id="KW-1185">Reference proteome</keyword>
<accession>A0A0L0V623</accession>
<sequence length="412" mass="47002">MSDPDIDQLLEKPHLPDIPETQLLRHQAALVIQGFNRLAEYEFNLPSTPADLSIDRLRSQKDLLTQLHTSLLPLLHHQITTISQALDYSELRQDTASKLALMLEIQPQIAHTVDQVIRAFNDIIAGRVLEPFPTNDQHFEEFKFFRLHGADFSIREDYIVHLPTLWENSCRVIDELQLPVPERKILSAIAYKSYILKRAINHTISLLGASELSILWDRWLDGLADIDTALTELSTLSNPRPDDTTSTSQDTTSTSQGERKVLSKQAIQLINSFIPIAKLSRLFFVKLFREGMNSKQVPLSTDMSSHQMDFLDTSACNIGECFTDMLYQLEDSDIDPRPGTSRYLIGEIEKLTPLFQSYLVLVVLYIVPLYPDINGLSSQIYFRDWFVSWNTSFSVATHNAIQAVHFFERVAP</sequence>
<dbReference type="PANTHER" id="PTHR33069:SF3">
    <property type="entry name" value="DYNEIN HEAVY CHAIN TAIL DOMAIN-CONTAINING PROTEIN"/>
    <property type="match status" value="1"/>
</dbReference>
<dbReference type="AlphaFoldDB" id="A0A0L0V623"/>
<evidence type="ECO:0000313" key="2">
    <source>
        <dbReference type="EMBL" id="KNE94755.1"/>
    </source>
</evidence>
<reference evidence="3" key="1">
    <citation type="submission" date="2014-03" db="EMBL/GenBank/DDBJ databases">
        <title>The Genome Sequence of Puccinia striiformis f. sp. tritici PST-78.</title>
        <authorList>
            <consortium name="The Broad Institute Genome Sequencing Platform"/>
            <person name="Cuomo C."/>
            <person name="Hulbert S."/>
            <person name="Chen X."/>
            <person name="Walker B."/>
            <person name="Young S.K."/>
            <person name="Zeng Q."/>
            <person name="Gargeya S."/>
            <person name="Fitzgerald M."/>
            <person name="Haas B."/>
            <person name="Abouelleil A."/>
            <person name="Alvarado L."/>
            <person name="Arachchi H.M."/>
            <person name="Berlin A.M."/>
            <person name="Chapman S.B."/>
            <person name="Goldberg J."/>
            <person name="Griggs A."/>
            <person name="Gujja S."/>
            <person name="Hansen M."/>
            <person name="Howarth C."/>
            <person name="Imamovic A."/>
            <person name="Larimer J."/>
            <person name="McCowan C."/>
            <person name="Montmayeur A."/>
            <person name="Murphy C."/>
            <person name="Neiman D."/>
            <person name="Pearson M."/>
            <person name="Priest M."/>
            <person name="Roberts A."/>
            <person name="Saif S."/>
            <person name="Shea T."/>
            <person name="Sisk P."/>
            <person name="Sykes S."/>
            <person name="Wortman J."/>
            <person name="Nusbaum C."/>
            <person name="Birren B."/>
        </authorList>
    </citation>
    <scope>NUCLEOTIDE SEQUENCE [LARGE SCALE GENOMIC DNA]</scope>
    <source>
        <strain evidence="3">race PST-78</strain>
    </source>
</reference>
<dbReference type="Proteomes" id="UP000054564">
    <property type="component" value="Unassembled WGS sequence"/>
</dbReference>
<feature type="region of interest" description="Disordered" evidence="1">
    <location>
        <begin position="235"/>
        <end position="259"/>
    </location>
</feature>
<organism evidence="2 3">
    <name type="scientific">Puccinia striiformis f. sp. tritici PST-78</name>
    <dbReference type="NCBI Taxonomy" id="1165861"/>
    <lineage>
        <taxon>Eukaryota</taxon>
        <taxon>Fungi</taxon>
        <taxon>Dikarya</taxon>
        <taxon>Basidiomycota</taxon>
        <taxon>Pucciniomycotina</taxon>
        <taxon>Pucciniomycetes</taxon>
        <taxon>Pucciniales</taxon>
        <taxon>Pucciniaceae</taxon>
        <taxon>Puccinia</taxon>
    </lineage>
</organism>
<comment type="caution">
    <text evidence="2">The sequence shown here is derived from an EMBL/GenBank/DDBJ whole genome shotgun (WGS) entry which is preliminary data.</text>
</comment>
<gene>
    <name evidence="2" type="ORF">PSTG_11941</name>
</gene>
<evidence type="ECO:0000256" key="1">
    <source>
        <dbReference type="SAM" id="MobiDB-lite"/>
    </source>
</evidence>
<feature type="compositionally biased region" description="Low complexity" evidence="1">
    <location>
        <begin position="244"/>
        <end position="256"/>
    </location>
</feature>
<dbReference type="EMBL" id="AJIL01000110">
    <property type="protein sequence ID" value="KNE94755.1"/>
    <property type="molecule type" value="Genomic_DNA"/>
</dbReference>